<evidence type="ECO:0000259" key="1">
    <source>
        <dbReference type="Pfam" id="PF07978"/>
    </source>
</evidence>
<dbReference type="InterPro" id="IPR012577">
    <property type="entry name" value="NIPSNAP"/>
</dbReference>
<proteinExistence type="predicted"/>
<comment type="caution">
    <text evidence="2">The sequence shown here is derived from an EMBL/GenBank/DDBJ whole genome shotgun (WGS) entry which is preliminary data.</text>
</comment>
<dbReference type="Gene3D" id="3.30.70.100">
    <property type="match status" value="1"/>
</dbReference>
<dbReference type="HOGENOM" id="CLU_3225992_0_0_7"/>
<dbReference type="AlphaFoldDB" id="W4LZ50"/>
<keyword evidence="3" id="KW-1185">Reference proteome</keyword>
<name>W4LZ50_9BACT</name>
<dbReference type="InterPro" id="IPR011008">
    <property type="entry name" value="Dimeric_a/b-barrel"/>
</dbReference>
<feature type="non-terminal residue" evidence="2">
    <location>
        <position position="44"/>
    </location>
</feature>
<gene>
    <name evidence="2" type="ORF">ETSY2_33750</name>
</gene>
<protein>
    <recommendedName>
        <fullName evidence="1">NIPSNAP domain-containing protein</fullName>
    </recommendedName>
</protein>
<sequence length="44" mass="5303">MFYELRQYRMRPGQRDNWVKCMEDEIIPFQVSKGMVIMGSFVGE</sequence>
<evidence type="ECO:0000313" key="3">
    <source>
        <dbReference type="Proteomes" id="UP000019140"/>
    </source>
</evidence>
<dbReference type="EMBL" id="AZHX01001445">
    <property type="protein sequence ID" value="ETX03349.1"/>
    <property type="molecule type" value="Genomic_DNA"/>
</dbReference>
<dbReference type="Proteomes" id="UP000019140">
    <property type="component" value="Unassembled WGS sequence"/>
</dbReference>
<reference evidence="2 3" key="1">
    <citation type="journal article" date="2014" name="Nature">
        <title>An environmental bacterial taxon with a large and distinct metabolic repertoire.</title>
        <authorList>
            <person name="Wilson M.C."/>
            <person name="Mori T."/>
            <person name="Ruckert C."/>
            <person name="Uria A.R."/>
            <person name="Helf M.J."/>
            <person name="Takada K."/>
            <person name="Gernert C."/>
            <person name="Steffens U.A."/>
            <person name="Heycke N."/>
            <person name="Schmitt S."/>
            <person name="Rinke C."/>
            <person name="Helfrich E.J."/>
            <person name="Brachmann A.O."/>
            <person name="Gurgui C."/>
            <person name="Wakimoto T."/>
            <person name="Kracht M."/>
            <person name="Crusemann M."/>
            <person name="Hentschel U."/>
            <person name="Abe I."/>
            <person name="Matsunaga S."/>
            <person name="Kalinowski J."/>
            <person name="Takeyama H."/>
            <person name="Piel J."/>
        </authorList>
    </citation>
    <scope>NUCLEOTIDE SEQUENCE [LARGE SCALE GENOMIC DNA]</scope>
    <source>
        <strain evidence="3">TSY2</strain>
    </source>
</reference>
<evidence type="ECO:0000313" key="2">
    <source>
        <dbReference type="EMBL" id="ETX03349.1"/>
    </source>
</evidence>
<feature type="domain" description="NIPSNAP" evidence="1">
    <location>
        <begin position="3"/>
        <end position="42"/>
    </location>
</feature>
<organism evidence="2 3">
    <name type="scientific">Candidatus Entotheonella gemina</name>
    <dbReference type="NCBI Taxonomy" id="1429439"/>
    <lineage>
        <taxon>Bacteria</taxon>
        <taxon>Pseudomonadati</taxon>
        <taxon>Nitrospinota/Tectimicrobiota group</taxon>
        <taxon>Candidatus Tectimicrobiota</taxon>
        <taxon>Candidatus Entotheonellia</taxon>
        <taxon>Candidatus Entotheonellales</taxon>
        <taxon>Candidatus Entotheonellaceae</taxon>
        <taxon>Candidatus Entotheonella</taxon>
    </lineage>
</organism>
<dbReference type="SUPFAM" id="SSF54909">
    <property type="entry name" value="Dimeric alpha+beta barrel"/>
    <property type="match status" value="1"/>
</dbReference>
<dbReference type="Pfam" id="PF07978">
    <property type="entry name" value="NIPSNAP"/>
    <property type="match status" value="1"/>
</dbReference>
<accession>W4LZ50</accession>